<dbReference type="PROSITE" id="PS00108">
    <property type="entry name" value="PROTEIN_KINASE_ST"/>
    <property type="match status" value="1"/>
</dbReference>
<feature type="region of interest" description="Disordered" evidence="12">
    <location>
        <begin position="575"/>
        <end position="612"/>
    </location>
</feature>
<feature type="region of interest" description="Disordered" evidence="12">
    <location>
        <begin position="251"/>
        <end position="335"/>
    </location>
</feature>
<dbReference type="GO" id="GO:0035556">
    <property type="term" value="P:intracellular signal transduction"/>
    <property type="evidence" value="ECO:0007669"/>
    <property type="project" value="TreeGrafter"/>
</dbReference>
<proteinExistence type="inferred from homology"/>
<sequence>MTTQSAVKLPEIEDFDVIKPISRGAYGQVFLGKKKDKTDDKSGMLYAIKTMKKTELVKKNMIDQVVAERDALAISKSPHIVHLFYSFQSKDQIFLVMEYLIGGDVKSLLHSMGFFDEQMSRLYIAQVVLALEYLHSHGIIHRDLKPDNMLVTNEGRIKLTDFGLSKLDLERNKKPTIMDVMNTPSCKPSVSSPGYWRTPGQIASLTTDFTFSIPKSIKPRSRMLSRILTEERPDTVETPYLFATPDSKRINRRLSSGRNSVYKTPDIESRTRSFITTPLNPDTVHEKSEHRGRKRNMKSWRANWSDTESPEHEARPHSEDDDTERSPKRRRMSPTGLTCEIQGFEIKQSKSMPSSFVKKTVAKGDDVAVPTLPVAKETRISGVFNINDSLNESLMDGSFIEQDIIHQPVRDREGQSGGICAPPGISTHEPLGHNGDISVPPGSCYDSCGENDITGDNHGKSMNTPPSVFYSCSSEVSAIPKSTNSNISTRGSHASSTRDTRASPENSQMTISSSSFVTPARSSREFHLSSHDVHAGQSTSEENGKKVFQTPVGNAPKHFQTASVTRIRFQSPMEIAYNVPPRSSNTTPRRRRHNHATPLRTPKSCKRGAAPKPIQRILGTPDYLAPEVLLRQDHGVGVDWWALGVCLYEFLTGIPPFSDETPELIFEHIMGIEYLLPEGDEALSEDAEAAIANILVKDITQRPEAKDIKKLPFFSVLEWSNIDGYPPPFVPNPDDDMDTFYFEARNNVQNLHMSSFCN</sequence>
<dbReference type="InterPro" id="IPR008271">
    <property type="entry name" value="Ser/Thr_kinase_AS"/>
</dbReference>
<dbReference type="EC" id="2.7.11.1" evidence="2"/>
<evidence type="ECO:0000313" key="13">
    <source>
        <dbReference type="EMBL" id="CAB3992076.1"/>
    </source>
</evidence>
<dbReference type="EMBL" id="CACRXK020001973">
    <property type="protein sequence ID" value="CAB3992076.1"/>
    <property type="molecule type" value="Genomic_DNA"/>
</dbReference>
<evidence type="ECO:0000256" key="7">
    <source>
        <dbReference type="ARBA" id="ARBA00022777"/>
    </source>
</evidence>
<dbReference type="Gene3D" id="3.30.200.20">
    <property type="entry name" value="Phosphorylase Kinase, domain 1"/>
    <property type="match status" value="2"/>
</dbReference>
<organism evidence="13 14">
    <name type="scientific">Paramuricea clavata</name>
    <name type="common">Red gorgonian</name>
    <name type="synonym">Violescent sea-whip</name>
    <dbReference type="NCBI Taxonomy" id="317549"/>
    <lineage>
        <taxon>Eukaryota</taxon>
        <taxon>Metazoa</taxon>
        <taxon>Cnidaria</taxon>
        <taxon>Anthozoa</taxon>
        <taxon>Octocorallia</taxon>
        <taxon>Malacalcyonacea</taxon>
        <taxon>Plexauridae</taxon>
        <taxon>Paramuricea</taxon>
    </lineage>
</organism>
<dbReference type="PANTHER" id="PTHR24356">
    <property type="entry name" value="SERINE/THREONINE-PROTEIN KINASE"/>
    <property type="match status" value="1"/>
</dbReference>
<feature type="compositionally biased region" description="Polar residues" evidence="12">
    <location>
        <begin position="480"/>
        <end position="495"/>
    </location>
</feature>
<accession>A0A7D9HYG5</accession>
<protein>
    <recommendedName>
        <fullName evidence="3">Serine/threonine-protein kinase greatwall</fullName>
        <ecNumber evidence="2">2.7.11.1</ecNumber>
    </recommendedName>
    <alternativeName>
        <fullName evidence="9">Microtubule-associated serine/threonine-protein kinase-like</fullName>
    </alternativeName>
</protein>
<dbReference type="GO" id="GO:0004674">
    <property type="term" value="F:protein serine/threonine kinase activity"/>
    <property type="evidence" value="ECO:0007669"/>
    <property type="project" value="UniProtKB-KW"/>
</dbReference>
<keyword evidence="4" id="KW-0723">Serine/threonine-protein kinase</keyword>
<keyword evidence="14" id="KW-1185">Reference proteome</keyword>
<keyword evidence="6" id="KW-0547">Nucleotide-binding</keyword>
<dbReference type="PROSITE" id="PS51285">
    <property type="entry name" value="AGC_KINASE_CTER"/>
    <property type="match status" value="1"/>
</dbReference>
<feature type="compositionally biased region" description="Polar residues" evidence="12">
    <location>
        <begin position="253"/>
        <end position="262"/>
    </location>
</feature>
<dbReference type="SUPFAM" id="SSF56112">
    <property type="entry name" value="Protein kinase-like (PK-like)"/>
    <property type="match status" value="1"/>
</dbReference>
<evidence type="ECO:0000256" key="9">
    <source>
        <dbReference type="ARBA" id="ARBA00033099"/>
    </source>
</evidence>
<dbReference type="GO" id="GO:0005634">
    <property type="term" value="C:nucleus"/>
    <property type="evidence" value="ECO:0007669"/>
    <property type="project" value="TreeGrafter"/>
</dbReference>
<dbReference type="InterPro" id="IPR000961">
    <property type="entry name" value="AGC-kinase_C"/>
</dbReference>
<dbReference type="PROSITE" id="PS50011">
    <property type="entry name" value="PROTEIN_KINASE_DOM"/>
    <property type="match status" value="1"/>
</dbReference>
<comment type="similarity">
    <text evidence="1">Belongs to the protein kinase superfamily. AGC Ser/Thr protein kinase family.</text>
</comment>
<comment type="caution">
    <text evidence="13">The sequence shown here is derived from an EMBL/GenBank/DDBJ whole genome shotgun (WGS) entry which is preliminary data.</text>
</comment>
<dbReference type="FunFam" id="1.10.510.10:FF:000484">
    <property type="entry name" value="Serine/threonine-protein kinase greatwall, putative"/>
    <property type="match status" value="1"/>
</dbReference>
<dbReference type="Pfam" id="PF00069">
    <property type="entry name" value="Pkinase"/>
    <property type="match status" value="2"/>
</dbReference>
<dbReference type="Proteomes" id="UP001152795">
    <property type="component" value="Unassembled WGS sequence"/>
</dbReference>
<dbReference type="SMART" id="SM00220">
    <property type="entry name" value="S_TKc"/>
    <property type="match status" value="1"/>
</dbReference>
<dbReference type="InterPro" id="IPR050236">
    <property type="entry name" value="Ser_Thr_kinase_AGC"/>
</dbReference>
<dbReference type="InterPro" id="IPR011009">
    <property type="entry name" value="Kinase-like_dom_sf"/>
</dbReference>
<name>A0A7D9HYG5_PARCT</name>
<dbReference type="AlphaFoldDB" id="A0A7D9HYG5"/>
<keyword evidence="5" id="KW-0808">Transferase</keyword>
<evidence type="ECO:0000256" key="5">
    <source>
        <dbReference type="ARBA" id="ARBA00022679"/>
    </source>
</evidence>
<evidence type="ECO:0000313" key="14">
    <source>
        <dbReference type="Proteomes" id="UP001152795"/>
    </source>
</evidence>
<dbReference type="Gene3D" id="1.10.510.10">
    <property type="entry name" value="Transferase(Phosphotransferase) domain 1"/>
    <property type="match status" value="2"/>
</dbReference>
<dbReference type="FunFam" id="3.30.200.20:FF:000550">
    <property type="entry name" value="Serine/threonine-protein kinase greatwall"/>
    <property type="match status" value="1"/>
</dbReference>
<evidence type="ECO:0000256" key="3">
    <source>
        <dbReference type="ARBA" id="ARBA00022148"/>
    </source>
</evidence>
<reference evidence="13" key="1">
    <citation type="submission" date="2020-04" db="EMBL/GenBank/DDBJ databases">
        <authorList>
            <person name="Alioto T."/>
            <person name="Alioto T."/>
            <person name="Gomez Garrido J."/>
        </authorList>
    </citation>
    <scope>NUCLEOTIDE SEQUENCE</scope>
    <source>
        <strain evidence="13">A484AB</strain>
    </source>
</reference>
<feature type="region of interest" description="Disordered" evidence="12">
    <location>
        <begin position="480"/>
        <end position="559"/>
    </location>
</feature>
<keyword evidence="7 13" id="KW-0418">Kinase</keyword>
<evidence type="ECO:0000256" key="12">
    <source>
        <dbReference type="SAM" id="MobiDB-lite"/>
    </source>
</evidence>
<feature type="compositionally biased region" description="Polar residues" evidence="12">
    <location>
        <begin position="503"/>
        <end position="521"/>
    </location>
</feature>
<evidence type="ECO:0000256" key="10">
    <source>
        <dbReference type="ARBA" id="ARBA00047899"/>
    </source>
</evidence>
<evidence type="ECO:0000256" key="11">
    <source>
        <dbReference type="ARBA" id="ARBA00048679"/>
    </source>
</evidence>
<comment type="catalytic activity">
    <reaction evidence="10">
        <text>L-threonyl-[protein] + ATP = O-phospho-L-threonyl-[protein] + ADP + H(+)</text>
        <dbReference type="Rhea" id="RHEA:46608"/>
        <dbReference type="Rhea" id="RHEA-COMP:11060"/>
        <dbReference type="Rhea" id="RHEA-COMP:11605"/>
        <dbReference type="ChEBI" id="CHEBI:15378"/>
        <dbReference type="ChEBI" id="CHEBI:30013"/>
        <dbReference type="ChEBI" id="CHEBI:30616"/>
        <dbReference type="ChEBI" id="CHEBI:61977"/>
        <dbReference type="ChEBI" id="CHEBI:456216"/>
        <dbReference type="EC" id="2.7.11.1"/>
    </reaction>
</comment>
<dbReference type="PANTHER" id="PTHR24356:SF1">
    <property type="entry name" value="SERINE_THREONINE-PROTEIN KINASE GREATWALL"/>
    <property type="match status" value="1"/>
</dbReference>
<dbReference type="GO" id="GO:0005524">
    <property type="term" value="F:ATP binding"/>
    <property type="evidence" value="ECO:0007669"/>
    <property type="project" value="UniProtKB-KW"/>
</dbReference>
<evidence type="ECO:0000256" key="1">
    <source>
        <dbReference type="ARBA" id="ARBA00009903"/>
    </source>
</evidence>
<feature type="compositionally biased region" description="Basic and acidic residues" evidence="12">
    <location>
        <begin position="522"/>
        <end position="534"/>
    </location>
</feature>
<dbReference type="InterPro" id="IPR000719">
    <property type="entry name" value="Prot_kinase_dom"/>
</dbReference>
<gene>
    <name evidence="13" type="ORF">PACLA_8A013491</name>
</gene>
<keyword evidence="8" id="KW-0067">ATP-binding</keyword>
<comment type="catalytic activity">
    <reaction evidence="11">
        <text>L-seryl-[protein] + ATP = O-phospho-L-seryl-[protein] + ADP + H(+)</text>
        <dbReference type="Rhea" id="RHEA:17989"/>
        <dbReference type="Rhea" id="RHEA-COMP:9863"/>
        <dbReference type="Rhea" id="RHEA-COMP:11604"/>
        <dbReference type="ChEBI" id="CHEBI:15378"/>
        <dbReference type="ChEBI" id="CHEBI:29999"/>
        <dbReference type="ChEBI" id="CHEBI:30616"/>
        <dbReference type="ChEBI" id="CHEBI:83421"/>
        <dbReference type="ChEBI" id="CHEBI:456216"/>
        <dbReference type="EC" id="2.7.11.1"/>
    </reaction>
</comment>
<evidence type="ECO:0000256" key="8">
    <source>
        <dbReference type="ARBA" id="ARBA00022840"/>
    </source>
</evidence>
<evidence type="ECO:0000256" key="6">
    <source>
        <dbReference type="ARBA" id="ARBA00022741"/>
    </source>
</evidence>
<evidence type="ECO:0000256" key="4">
    <source>
        <dbReference type="ARBA" id="ARBA00022527"/>
    </source>
</evidence>
<feature type="compositionally biased region" description="Basic and acidic residues" evidence="12">
    <location>
        <begin position="309"/>
        <end position="318"/>
    </location>
</feature>
<evidence type="ECO:0000256" key="2">
    <source>
        <dbReference type="ARBA" id="ARBA00012513"/>
    </source>
</evidence>
<dbReference type="OrthoDB" id="162894at2759"/>